<proteinExistence type="predicted"/>
<organism evidence="2 3">
    <name type="scientific">Setomelanomma holmii</name>
    <dbReference type="NCBI Taxonomy" id="210430"/>
    <lineage>
        <taxon>Eukaryota</taxon>
        <taxon>Fungi</taxon>
        <taxon>Dikarya</taxon>
        <taxon>Ascomycota</taxon>
        <taxon>Pezizomycotina</taxon>
        <taxon>Dothideomycetes</taxon>
        <taxon>Pleosporomycetidae</taxon>
        <taxon>Pleosporales</taxon>
        <taxon>Pleosporineae</taxon>
        <taxon>Phaeosphaeriaceae</taxon>
        <taxon>Setomelanomma</taxon>
    </lineage>
</organism>
<feature type="non-terminal residue" evidence="2">
    <location>
        <position position="1"/>
    </location>
</feature>
<evidence type="ECO:0000256" key="1">
    <source>
        <dbReference type="SAM" id="MobiDB-lite"/>
    </source>
</evidence>
<evidence type="ECO:0000313" key="2">
    <source>
        <dbReference type="EMBL" id="KAF2026108.1"/>
    </source>
</evidence>
<sequence length="217" mass="24617">EGTIYKLRNWFGHELGTKSVELEEENAKFGQLIAHYQLLHPLVEELVAKLDVALDNKGAWACVSELDICKLGGEEEPAYAKYCEAVQRELARRKEEREARFEEKKRARLARESGEEQMWVRVEGEEEVMWEDRLSWAVSSFYDADEGYEGSQDTSSEEDENESFCETGAIQADVPWEWPGEDEAYDSGWEEGLITRTRRAADDQAAASPASVAPIAS</sequence>
<gene>
    <name evidence="2" type="ORF">EK21DRAFT_74836</name>
</gene>
<evidence type="ECO:0000313" key="3">
    <source>
        <dbReference type="Proteomes" id="UP000799777"/>
    </source>
</evidence>
<dbReference type="OrthoDB" id="3686030at2759"/>
<protein>
    <submittedName>
        <fullName evidence="2">Uncharacterized protein</fullName>
    </submittedName>
</protein>
<dbReference type="Proteomes" id="UP000799777">
    <property type="component" value="Unassembled WGS sequence"/>
</dbReference>
<feature type="region of interest" description="Disordered" evidence="1">
    <location>
        <begin position="197"/>
        <end position="217"/>
    </location>
</feature>
<dbReference type="EMBL" id="ML978249">
    <property type="protein sequence ID" value="KAF2026108.1"/>
    <property type="molecule type" value="Genomic_DNA"/>
</dbReference>
<name>A0A9P4H0N0_9PLEO</name>
<comment type="caution">
    <text evidence="2">The sequence shown here is derived from an EMBL/GenBank/DDBJ whole genome shotgun (WGS) entry which is preliminary data.</text>
</comment>
<reference evidence="2" key="1">
    <citation type="journal article" date="2020" name="Stud. Mycol.">
        <title>101 Dothideomycetes genomes: a test case for predicting lifestyles and emergence of pathogens.</title>
        <authorList>
            <person name="Haridas S."/>
            <person name="Albert R."/>
            <person name="Binder M."/>
            <person name="Bloem J."/>
            <person name="Labutti K."/>
            <person name="Salamov A."/>
            <person name="Andreopoulos B."/>
            <person name="Baker S."/>
            <person name="Barry K."/>
            <person name="Bills G."/>
            <person name="Bluhm B."/>
            <person name="Cannon C."/>
            <person name="Castanera R."/>
            <person name="Culley D."/>
            <person name="Daum C."/>
            <person name="Ezra D."/>
            <person name="Gonzalez J."/>
            <person name="Henrissat B."/>
            <person name="Kuo A."/>
            <person name="Liang C."/>
            <person name="Lipzen A."/>
            <person name="Lutzoni F."/>
            <person name="Magnuson J."/>
            <person name="Mondo S."/>
            <person name="Nolan M."/>
            <person name="Ohm R."/>
            <person name="Pangilinan J."/>
            <person name="Park H.-J."/>
            <person name="Ramirez L."/>
            <person name="Alfaro M."/>
            <person name="Sun H."/>
            <person name="Tritt A."/>
            <person name="Yoshinaga Y."/>
            <person name="Zwiers L.-H."/>
            <person name="Turgeon B."/>
            <person name="Goodwin S."/>
            <person name="Spatafora J."/>
            <person name="Crous P."/>
            <person name="Grigoriev I."/>
        </authorList>
    </citation>
    <scope>NUCLEOTIDE SEQUENCE</scope>
    <source>
        <strain evidence="2">CBS 110217</strain>
    </source>
</reference>
<feature type="compositionally biased region" description="Low complexity" evidence="1">
    <location>
        <begin position="203"/>
        <end position="217"/>
    </location>
</feature>
<accession>A0A9P4H0N0</accession>
<feature type="region of interest" description="Disordered" evidence="1">
    <location>
        <begin position="146"/>
        <end position="185"/>
    </location>
</feature>
<keyword evidence="3" id="KW-1185">Reference proteome</keyword>
<dbReference type="AlphaFoldDB" id="A0A9P4H0N0"/>